<dbReference type="SMART" id="SM00574">
    <property type="entry name" value="POX"/>
    <property type="match status" value="1"/>
</dbReference>
<dbReference type="EMBL" id="JAGGNH010000005">
    <property type="protein sequence ID" value="KAJ0972756.1"/>
    <property type="molecule type" value="Genomic_DNA"/>
</dbReference>
<evidence type="ECO:0000256" key="2">
    <source>
        <dbReference type="ARBA" id="ARBA00006454"/>
    </source>
</evidence>
<dbReference type="Pfam" id="PF05920">
    <property type="entry name" value="Homeobox_KN"/>
    <property type="match status" value="1"/>
</dbReference>
<dbReference type="InterPro" id="IPR001356">
    <property type="entry name" value="HD"/>
</dbReference>
<dbReference type="Gene3D" id="1.10.10.60">
    <property type="entry name" value="Homeodomain-like"/>
    <property type="match status" value="1"/>
</dbReference>
<gene>
    <name evidence="10" type="ORF">J5N97_020715</name>
</gene>
<dbReference type="GO" id="GO:0005634">
    <property type="term" value="C:nucleus"/>
    <property type="evidence" value="ECO:0007669"/>
    <property type="project" value="UniProtKB-SubCell"/>
</dbReference>
<evidence type="ECO:0000256" key="3">
    <source>
        <dbReference type="ARBA" id="ARBA00023015"/>
    </source>
</evidence>
<dbReference type="CDD" id="cd00086">
    <property type="entry name" value="homeodomain"/>
    <property type="match status" value="1"/>
</dbReference>
<feature type="domain" description="Homeobox" evidence="9">
    <location>
        <begin position="193"/>
        <end position="256"/>
    </location>
</feature>
<comment type="caution">
    <text evidence="10">The sequence shown here is derived from an EMBL/GenBank/DDBJ whole genome shotgun (WGS) entry which is preliminary data.</text>
</comment>
<evidence type="ECO:0000313" key="10">
    <source>
        <dbReference type="EMBL" id="KAJ0972756.1"/>
    </source>
</evidence>
<sequence length="398" mass="45606">MATYFQLGLMNHLYTESPSSMVIQNDISGFPSVLMGSKFLKAAQELLDEVAYVRKGIKEPAKVITRKDNYGEEKDGDELTIAENHELQMKKATLFCMIHEVEQRYRQYHCQMQVLISSFEAVAGVGSAEIYTSLALHTISKQFRCLHDAISGQIQETRKTLGEADHFLSKLRFVDHQYLRPQRVFQHVGLIRNNVWKPQRGLPEHAVAVLRAWLLENFLHPYPKDSEKNMLAKKTGLTRSQVSNWFINARVRLWKPMVEEMYLEETKDKKQSIDVNKNSAYNSSVFQEKSYTRTDQTDHYHGNETSLYSLQQKTMPDFMDVESYYSSIVSQFSGTGVTLSLGLQNREGISLSGTQTLVNSSHETDHNGRNNYLNIKNNMNIQGGKRFDAARLLPDFVA</sequence>
<evidence type="ECO:0000256" key="6">
    <source>
        <dbReference type="ARBA" id="ARBA00023163"/>
    </source>
</evidence>
<reference evidence="10" key="1">
    <citation type="submission" date="2021-03" db="EMBL/GenBank/DDBJ databases">
        <authorList>
            <person name="Li Z."/>
            <person name="Yang C."/>
        </authorList>
    </citation>
    <scope>NUCLEOTIDE SEQUENCE</scope>
    <source>
        <strain evidence="10">Dzin_1.0</strain>
        <tissue evidence="10">Leaf</tissue>
    </source>
</reference>
<evidence type="ECO:0000313" key="11">
    <source>
        <dbReference type="Proteomes" id="UP001085076"/>
    </source>
</evidence>
<dbReference type="SUPFAM" id="SSF46689">
    <property type="entry name" value="Homeodomain-like"/>
    <property type="match status" value="1"/>
</dbReference>
<name>A0A9D5CGB2_9LILI</name>
<keyword evidence="7 8" id="KW-0539">Nucleus</keyword>
<dbReference type="PROSITE" id="PS50071">
    <property type="entry name" value="HOMEOBOX_2"/>
    <property type="match status" value="1"/>
</dbReference>
<dbReference type="SMART" id="SM00389">
    <property type="entry name" value="HOX"/>
    <property type="match status" value="1"/>
</dbReference>
<dbReference type="Proteomes" id="UP001085076">
    <property type="component" value="Miscellaneous, Linkage group lg05"/>
</dbReference>
<dbReference type="InterPro" id="IPR008422">
    <property type="entry name" value="KN_HD"/>
</dbReference>
<dbReference type="GO" id="GO:0006355">
    <property type="term" value="P:regulation of DNA-templated transcription"/>
    <property type="evidence" value="ECO:0007669"/>
    <property type="project" value="InterPro"/>
</dbReference>
<protein>
    <recommendedName>
        <fullName evidence="9">Homeobox domain-containing protein</fullName>
    </recommendedName>
</protein>
<evidence type="ECO:0000256" key="7">
    <source>
        <dbReference type="ARBA" id="ARBA00023242"/>
    </source>
</evidence>
<reference evidence="10" key="2">
    <citation type="journal article" date="2022" name="Hortic Res">
        <title>The genome of Dioscorea zingiberensis sheds light on the biosynthesis, origin and evolution of the medicinally important diosgenin saponins.</title>
        <authorList>
            <person name="Li Y."/>
            <person name="Tan C."/>
            <person name="Li Z."/>
            <person name="Guo J."/>
            <person name="Li S."/>
            <person name="Chen X."/>
            <person name="Wang C."/>
            <person name="Dai X."/>
            <person name="Yang H."/>
            <person name="Song W."/>
            <person name="Hou L."/>
            <person name="Xu J."/>
            <person name="Tong Z."/>
            <person name="Xu A."/>
            <person name="Yuan X."/>
            <person name="Wang W."/>
            <person name="Yang Q."/>
            <person name="Chen L."/>
            <person name="Sun Z."/>
            <person name="Wang K."/>
            <person name="Pan B."/>
            <person name="Chen J."/>
            <person name="Bao Y."/>
            <person name="Liu F."/>
            <person name="Qi X."/>
            <person name="Gang D.R."/>
            <person name="Wen J."/>
            <person name="Li J."/>
        </authorList>
    </citation>
    <scope>NUCLEOTIDE SEQUENCE</scope>
    <source>
        <strain evidence="10">Dzin_1.0</strain>
    </source>
</reference>
<keyword evidence="6" id="KW-0804">Transcription</keyword>
<dbReference type="InterPro" id="IPR009057">
    <property type="entry name" value="Homeodomain-like_sf"/>
</dbReference>
<dbReference type="AlphaFoldDB" id="A0A9D5CGB2"/>
<organism evidence="10 11">
    <name type="scientific">Dioscorea zingiberensis</name>
    <dbReference type="NCBI Taxonomy" id="325984"/>
    <lineage>
        <taxon>Eukaryota</taxon>
        <taxon>Viridiplantae</taxon>
        <taxon>Streptophyta</taxon>
        <taxon>Embryophyta</taxon>
        <taxon>Tracheophyta</taxon>
        <taxon>Spermatophyta</taxon>
        <taxon>Magnoliopsida</taxon>
        <taxon>Liliopsida</taxon>
        <taxon>Dioscoreales</taxon>
        <taxon>Dioscoreaceae</taxon>
        <taxon>Dioscorea</taxon>
    </lineage>
</organism>
<evidence type="ECO:0000256" key="4">
    <source>
        <dbReference type="ARBA" id="ARBA00023125"/>
    </source>
</evidence>
<keyword evidence="3" id="KW-0805">Transcription regulation</keyword>
<dbReference type="Pfam" id="PF07526">
    <property type="entry name" value="POX"/>
    <property type="match status" value="1"/>
</dbReference>
<proteinExistence type="inferred from homology"/>
<evidence type="ECO:0000256" key="1">
    <source>
        <dbReference type="ARBA" id="ARBA00004123"/>
    </source>
</evidence>
<evidence type="ECO:0000256" key="8">
    <source>
        <dbReference type="PROSITE-ProRule" id="PRU00108"/>
    </source>
</evidence>
<accession>A0A9D5CGB2</accession>
<evidence type="ECO:0000259" key="9">
    <source>
        <dbReference type="PROSITE" id="PS50071"/>
    </source>
</evidence>
<dbReference type="InterPro" id="IPR006563">
    <property type="entry name" value="POX_dom"/>
</dbReference>
<keyword evidence="5 8" id="KW-0371">Homeobox</keyword>
<keyword evidence="11" id="KW-1185">Reference proteome</keyword>
<dbReference type="OrthoDB" id="10056939at2759"/>
<dbReference type="InterPro" id="IPR050224">
    <property type="entry name" value="TALE_homeobox"/>
</dbReference>
<keyword evidence="4 8" id="KW-0238">DNA-binding</keyword>
<evidence type="ECO:0000256" key="5">
    <source>
        <dbReference type="ARBA" id="ARBA00023155"/>
    </source>
</evidence>
<feature type="DNA-binding region" description="Homeobox" evidence="8">
    <location>
        <begin position="195"/>
        <end position="257"/>
    </location>
</feature>
<comment type="subcellular location">
    <subcellularLocation>
        <location evidence="1 8">Nucleus</location>
    </subcellularLocation>
</comment>
<dbReference type="GO" id="GO:0003677">
    <property type="term" value="F:DNA binding"/>
    <property type="evidence" value="ECO:0007669"/>
    <property type="project" value="UniProtKB-UniRule"/>
</dbReference>
<comment type="similarity">
    <text evidence="2">Belongs to the TALE/BELL homeobox family.</text>
</comment>
<dbReference type="PANTHER" id="PTHR11850">
    <property type="entry name" value="HOMEOBOX PROTEIN TRANSCRIPTION FACTORS"/>
    <property type="match status" value="1"/>
</dbReference>